<evidence type="ECO:0000256" key="1">
    <source>
        <dbReference type="ARBA" id="ARBA00007227"/>
    </source>
</evidence>
<reference evidence="3 4" key="1">
    <citation type="submission" date="2024-10" db="EMBL/GenBank/DDBJ databases">
        <authorList>
            <person name="Cho J.-C."/>
        </authorList>
    </citation>
    <scope>NUCLEOTIDE SEQUENCE [LARGE SCALE GENOMIC DNA]</scope>
    <source>
        <strain evidence="3 4">KCTC29696</strain>
    </source>
</reference>
<dbReference type="InterPro" id="IPR010982">
    <property type="entry name" value="Lambda_DNA-bd_dom_sf"/>
</dbReference>
<dbReference type="InterPro" id="IPR052345">
    <property type="entry name" value="Rad_response_metalloprotease"/>
</dbReference>
<dbReference type="EMBL" id="JBIHMK010000015">
    <property type="protein sequence ID" value="MFH0247878.1"/>
    <property type="molecule type" value="Genomic_DNA"/>
</dbReference>
<proteinExistence type="inferred from homology"/>
<dbReference type="SUPFAM" id="SSF47413">
    <property type="entry name" value="lambda repressor-like DNA-binding domains"/>
    <property type="match status" value="1"/>
</dbReference>
<gene>
    <name evidence="3" type="ORF">ACG5V6_06585</name>
</gene>
<dbReference type="Pfam" id="PF01381">
    <property type="entry name" value="HTH_3"/>
    <property type="match status" value="1"/>
</dbReference>
<keyword evidence="4" id="KW-1185">Reference proteome</keyword>
<protein>
    <submittedName>
        <fullName evidence="3">XRE family transcriptional regulator</fullName>
    </submittedName>
</protein>
<dbReference type="PANTHER" id="PTHR43236">
    <property type="entry name" value="ANTITOXIN HIGA1"/>
    <property type="match status" value="1"/>
</dbReference>
<dbReference type="InterPro" id="IPR001387">
    <property type="entry name" value="Cro/C1-type_HTH"/>
</dbReference>
<dbReference type="Pfam" id="PF06114">
    <property type="entry name" value="Peptidase_M78"/>
    <property type="match status" value="1"/>
</dbReference>
<comment type="caution">
    <text evidence="3">The sequence shown here is derived from an EMBL/GenBank/DDBJ whole genome shotgun (WGS) entry which is preliminary data.</text>
</comment>
<organism evidence="3 4">
    <name type="scientific">Streptomyces chitinivorans</name>
    <dbReference type="NCBI Taxonomy" id="1257027"/>
    <lineage>
        <taxon>Bacteria</taxon>
        <taxon>Bacillati</taxon>
        <taxon>Actinomycetota</taxon>
        <taxon>Actinomycetes</taxon>
        <taxon>Kitasatosporales</taxon>
        <taxon>Streptomycetaceae</taxon>
        <taxon>Streptomyces</taxon>
    </lineage>
</organism>
<dbReference type="SMART" id="SM00530">
    <property type="entry name" value="HTH_XRE"/>
    <property type="match status" value="1"/>
</dbReference>
<comment type="similarity">
    <text evidence="1">Belongs to the short-chain fatty acyl-CoA assimilation regulator (ScfR) family.</text>
</comment>
<name>A0ABW7HPV3_9ACTN</name>
<sequence>MASEVSWQDIGARVGEARRAAALTQERLAELLGMERTTLSKIESGTRRISALELTSLADALDVPFSYFVCAPAPVLSNRQPLVEEDEPEATRSAFRVRVRLNAWLRDVRQLLDLEVLSTRPPWAYPGRATGVDAYRDAARWVRDRLEAGDGPLGPMAAVCAEAGQWPLATDIPGDGASLIDGDVAVSVISLRGDPGRRRATAAHELGHMVMGDAYSNDLGVHASAEERERAIEAFAAELLLPATAIARAWSPDEDAREQLVGHAARYRVSWTLALIQAERAEVISRSERNELMARKPTRAEFMQALGWLPEPDLEAVRVAPDYASAVMSALGRGSITRARAVEMMHGQVSVDDLPAGDETDF</sequence>
<evidence type="ECO:0000313" key="3">
    <source>
        <dbReference type="EMBL" id="MFH0247878.1"/>
    </source>
</evidence>
<dbReference type="Gene3D" id="1.10.260.40">
    <property type="entry name" value="lambda repressor-like DNA-binding domains"/>
    <property type="match status" value="1"/>
</dbReference>
<dbReference type="PANTHER" id="PTHR43236:SF1">
    <property type="entry name" value="BLL7220 PROTEIN"/>
    <property type="match status" value="1"/>
</dbReference>
<dbReference type="InterPro" id="IPR010359">
    <property type="entry name" value="IrrE_HExxH"/>
</dbReference>
<dbReference type="Proteomes" id="UP001607069">
    <property type="component" value="Unassembled WGS sequence"/>
</dbReference>
<feature type="domain" description="HTH cro/C1-type" evidence="2">
    <location>
        <begin position="16"/>
        <end position="68"/>
    </location>
</feature>
<evidence type="ECO:0000313" key="4">
    <source>
        <dbReference type="Proteomes" id="UP001607069"/>
    </source>
</evidence>
<accession>A0ABW7HPV3</accession>
<dbReference type="CDD" id="cd00093">
    <property type="entry name" value="HTH_XRE"/>
    <property type="match status" value="1"/>
</dbReference>
<dbReference type="PROSITE" id="PS50943">
    <property type="entry name" value="HTH_CROC1"/>
    <property type="match status" value="1"/>
</dbReference>
<dbReference type="Gene3D" id="1.10.10.2910">
    <property type="match status" value="1"/>
</dbReference>
<evidence type="ECO:0000259" key="2">
    <source>
        <dbReference type="PROSITE" id="PS50943"/>
    </source>
</evidence>
<dbReference type="RefSeq" id="WP_279950883.1">
    <property type="nucleotide sequence ID" value="NZ_BAABEN010000007.1"/>
</dbReference>